<dbReference type="eggNOG" id="COG4485">
    <property type="taxonomic scope" value="Bacteria"/>
</dbReference>
<evidence type="ECO:0000313" key="2">
    <source>
        <dbReference type="EMBL" id="EAR15751.1"/>
    </source>
</evidence>
<feature type="transmembrane region" description="Helical" evidence="1">
    <location>
        <begin position="370"/>
        <end position="390"/>
    </location>
</feature>
<dbReference type="EMBL" id="CP001712">
    <property type="protein sequence ID" value="EAR15751.1"/>
    <property type="molecule type" value="Genomic_DNA"/>
</dbReference>
<feature type="transmembrane region" description="Helical" evidence="1">
    <location>
        <begin position="782"/>
        <end position="803"/>
    </location>
</feature>
<dbReference type="STRING" id="313596.RB2501_15524"/>
<reference evidence="2 3" key="1">
    <citation type="journal article" date="2009" name="J. Bacteriol.">
        <title>Complete genome sequence of Robiginitalea biformata HTCC2501.</title>
        <authorList>
            <person name="Oh H.M."/>
            <person name="Giovannoni S.J."/>
            <person name="Lee K."/>
            <person name="Ferriera S."/>
            <person name="Johnson J."/>
            <person name="Cho J.C."/>
        </authorList>
    </citation>
    <scope>NUCLEOTIDE SEQUENCE [LARGE SCALE GENOMIC DNA]</scope>
    <source>
        <strain evidence="3">ATCC BAA-864 / HTCC2501 / KCTC 12146</strain>
    </source>
</reference>
<dbReference type="AlphaFoldDB" id="A4CLK2"/>
<keyword evidence="3" id="KW-1185">Reference proteome</keyword>
<feature type="transmembrane region" description="Helical" evidence="1">
    <location>
        <begin position="492"/>
        <end position="516"/>
    </location>
</feature>
<keyword evidence="1" id="KW-0472">Membrane</keyword>
<feature type="transmembrane region" description="Helical" evidence="1">
    <location>
        <begin position="148"/>
        <end position="165"/>
    </location>
</feature>
<dbReference type="HOGENOM" id="CLU_008305_0_0_10"/>
<name>A4CLK2_ROBBH</name>
<dbReference type="InterPro" id="IPR018580">
    <property type="entry name" value="Uncharacterised_YfhO"/>
</dbReference>
<dbReference type="KEGG" id="rbi:RB2501_15524"/>
<protein>
    <recommendedName>
        <fullName evidence="4">Membrane protein YfhO</fullName>
    </recommendedName>
</protein>
<proteinExistence type="predicted"/>
<evidence type="ECO:0008006" key="4">
    <source>
        <dbReference type="Google" id="ProtNLM"/>
    </source>
</evidence>
<feature type="transmembrane region" description="Helical" evidence="1">
    <location>
        <begin position="344"/>
        <end position="363"/>
    </location>
</feature>
<dbReference type="Pfam" id="PF09586">
    <property type="entry name" value="YfhO"/>
    <property type="match status" value="1"/>
</dbReference>
<keyword evidence="1" id="KW-1133">Transmembrane helix</keyword>
<dbReference type="Proteomes" id="UP000009049">
    <property type="component" value="Chromosome"/>
</dbReference>
<keyword evidence="1" id="KW-0812">Transmembrane</keyword>
<feature type="transmembrane region" description="Helical" evidence="1">
    <location>
        <begin position="123"/>
        <end position="142"/>
    </location>
</feature>
<feature type="transmembrane region" description="Helical" evidence="1">
    <location>
        <begin position="170"/>
        <end position="186"/>
    </location>
</feature>
<feature type="transmembrane region" description="Helical" evidence="1">
    <location>
        <begin position="218"/>
        <end position="235"/>
    </location>
</feature>
<feature type="transmembrane region" description="Helical" evidence="1">
    <location>
        <begin position="192"/>
        <end position="211"/>
    </location>
</feature>
<feature type="transmembrane region" description="Helical" evidence="1">
    <location>
        <begin position="99"/>
        <end position="116"/>
    </location>
</feature>
<sequence>MNLDLKQFFTHFFVAVFFALASLAYFYPVLQGKVIYQSDIVQYRGMAQEQEEFRKETGEEPYWTNSAFGGMPTYQLGARYPHEYVKNLDRAIRFLPRPADYLFLYMLSFYILMCCLKVDYRLAVLGALAYGFSTYLIIILGVGHNAKAHALGYLPMLLGGILLVYRKKYLWGFVLTAFAMALEIQANHYQMTYYFMLLVLVLGLVYLIDAIRRGQLKHFALATGLLVLAVLLGILPNAASLMATREYAAWSTRGPSQLTLDPEGNPMEQTDGLDTEYITQYSYGIVESLNLFVPRLFGGASVESLGEGSKTYEFLIDQGVPRSQALEFSNNLQLYWGDQPGVSAPAYVGALIVFFFLLGLLLVRGRAKWWLLGGAILSLMLSWGKNFPLLTDLMIEYFPLYDKFRAVSSAQVILELCFPILGILALKRFFDPSLEASKKIRALVVATGSLAGLGVLLFLSRGLFDFSGGSDPMLTRYFGEDVMQVIRRDREAVYIADTIRSLIIVLAGAGLLWLHVKGRLGRNLTLAALGIVLLIDLVGVDKRYVDSGDFVPERRMNAPIAMSQADQVILRDTSVFRVLNVGEGLNGARTSYFHHSLGGYHAAKPRRLMDLFDYHIYRDNRQVLHMLNTKYLIQTNEEGAPSVTLNPNAMGNAWFVENLVPVPTADAAIRSLDTLQVSRTAVVNTSDFPEYGSRAYVRDSAATAQLDTYRPNFLEYTVRNAHEGLLVFSEMYYPEGWQASIDGREADHFRVNYALRALEVPAGEHRVTFRFEPEVVRKGSRISLAGSIALLVLLLGAVTYRLVKRPPKETE</sequence>
<evidence type="ECO:0000256" key="1">
    <source>
        <dbReference type="SAM" id="Phobius"/>
    </source>
</evidence>
<dbReference type="OrthoDB" id="9772884at2"/>
<feature type="transmembrane region" description="Helical" evidence="1">
    <location>
        <begin position="12"/>
        <end position="30"/>
    </location>
</feature>
<feature type="transmembrane region" description="Helical" evidence="1">
    <location>
        <begin position="442"/>
        <end position="464"/>
    </location>
</feature>
<organism evidence="2 3">
    <name type="scientific">Robiginitalea biformata (strain ATCC BAA-864 / DSM 15991 / KCTC 12146 / HTCC2501)</name>
    <dbReference type="NCBI Taxonomy" id="313596"/>
    <lineage>
        <taxon>Bacteria</taxon>
        <taxon>Pseudomonadati</taxon>
        <taxon>Bacteroidota</taxon>
        <taxon>Flavobacteriia</taxon>
        <taxon>Flavobacteriales</taxon>
        <taxon>Flavobacteriaceae</taxon>
        <taxon>Robiginitalea</taxon>
    </lineage>
</organism>
<dbReference type="PANTHER" id="PTHR38454">
    <property type="entry name" value="INTEGRAL MEMBRANE PROTEIN-RELATED"/>
    <property type="match status" value="1"/>
</dbReference>
<gene>
    <name evidence="2" type="ordered locus">RB2501_15524</name>
</gene>
<dbReference type="RefSeq" id="WP_015755066.1">
    <property type="nucleotide sequence ID" value="NC_013222.1"/>
</dbReference>
<dbReference type="PANTHER" id="PTHR38454:SF1">
    <property type="entry name" value="INTEGRAL MEMBRANE PROTEIN"/>
    <property type="match status" value="1"/>
</dbReference>
<accession>A4CLK2</accession>
<feature type="transmembrane region" description="Helical" evidence="1">
    <location>
        <begin position="410"/>
        <end position="430"/>
    </location>
</feature>
<feature type="transmembrane region" description="Helical" evidence="1">
    <location>
        <begin position="523"/>
        <end position="540"/>
    </location>
</feature>
<evidence type="ECO:0000313" key="3">
    <source>
        <dbReference type="Proteomes" id="UP000009049"/>
    </source>
</evidence>